<feature type="region of interest" description="Disordered" evidence="2">
    <location>
        <begin position="1379"/>
        <end position="1413"/>
    </location>
</feature>
<evidence type="ECO:0000256" key="2">
    <source>
        <dbReference type="SAM" id="MobiDB-lite"/>
    </source>
</evidence>
<comment type="similarity">
    <text evidence="1">Belongs to the PEP-utilizing enzyme family.</text>
</comment>
<dbReference type="Gene3D" id="3.30.1490.20">
    <property type="entry name" value="ATP-grasp fold, A domain"/>
    <property type="match status" value="1"/>
</dbReference>
<feature type="compositionally biased region" description="Polar residues" evidence="2">
    <location>
        <begin position="793"/>
        <end position="816"/>
    </location>
</feature>
<comment type="caution">
    <text evidence="4">The sequence shown here is derived from an EMBL/GenBank/DDBJ whole genome shotgun (WGS) entry which is preliminary data.</text>
</comment>
<dbReference type="InterPro" id="IPR002192">
    <property type="entry name" value="PPDK_AMP/ATP-bd"/>
</dbReference>
<evidence type="ECO:0000256" key="1">
    <source>
        <dbReference type="ARBA" id="ARBA00007837"/>
    </source>
</evidence>
<dbReference type="EMBL" id="JARBJD010000065">
    <property type="protein sequence ID" value="KAK2955617.1"/>
    <property type="molecule type" value="Genomic_DNA"/>
</dbReference>
<evidence type="ECO:0000259" key="3">
    <source>
        <dbReference type="Pfam" id="PF01326"/>
    </source>
</evidence>
<feature type="region of interest" description="Disordered" evidence="2">
    <location>
        <begin position="773"/>
        <end position="824"/>
    </location>
</feature>
<dbReference type="SUPFAM" id="SSF56059">
    <property type="entry name" value="Glutathione synthetase ATP-binding domain-like"/>
    <property type="match status" value="1"/>
</dbReference>
<evidence type="ECO:0000313" key="5">
    <source>
        <dbReference type="Proteomes" id="UP001281761"/>
    </source>
</evidence>
<dbReference type="Pfam" id="PF01326">
    <property type="entry name" value="PPDK_N"/>
    <property type="match status" value="1"/>
</dbReference>
<organism evidence="4 5">
    <name type="scientific">Blattamonas nauphoetae</name>
    <dbReference type="NCBI Taxonomy" id="2049346"/>
    <lineage>
        <taxon>Eukaryota</taxon>
        <taxon>Metamonada</taxon>
        <taxon>Preaxostyla</taxon>
        <taxon>Oxymonadida</taxon>
        <taxon>Blattamonas</taxon>
    </lineage>
</organism>
<sequence>MNLFACDNAHIQYSMMAGRVKRVLFIGNEYDFFQVDSCFMNQGFSTCPDFIWKTHAEVSEFFRNEQKVDVIISMHETNDSQMWEDVRIYREFCPRISIYPICFDIDSNYPIFNVKMKIKAFVWHGDPMLFLALIKLTEDDINLEKDVLEGPSGIILYVEDTCRFYSEYLPHIYEVLLGRTRHLQGFTAKHALARRRARPKVIFKTCLSEALEVLNLCEGKVLAVVSDIEYPLSNKRDGTVGPYTRHLMDMGLFNAADCPHRSGLILRDSVKKVEGINASIFPPPRIPFLFLSTATEHKAEVRRCSNCLFAQKDSGSLLTSLQVFFDRFAHLSPVFFALDPSTGIPYQDLTPAVSLNTLTDLVQTIPDDSLLYHAQCNSFSNWLFNIGEFGIAIFLQHYKTRNFNNEPSKVRSFITNALMKYMYERTQGLAFDFDPFLLNDPQFVMTVGGGGVGGKAHGIMYMDRLITKINEALMNDSEIDETAHIVGLPRTLILGTSIFQTFVHDHHFGHLASPNVDSTKFPDAYIAAAFTSAPLRPDLIEVLHHYVAAITVPIIVRPSSLLEDSSRVPVSGIYSSFFLGNNHPNLEIRLNQLMIAIKLVYASTYFKRARLYRQSSGRTSSSEAMGIILQEVPGQFHTGTQLFYPHATCSCLSVNFYPVKSSKPMKPEDGIGNLVVGLAPSQKTDDDESSGRKPVKQYRFSPGVPEVSYLLEEADFERQTQQYFLAIDLNADQSCTEKFMTTSTQAIAENSTEIDSFDVEVTELTNIQLHQRQTLKRMSQSPQQYVAHPRVSPSLSPTSDSPANQEARPPSNSQPLLSRPPASPRTVFLQEPSLPIISTPLSSMFTSASPAAQMFSPLTVTASPVKYPPFPIDPNINPLLPQNAALFGLPCFLVQKPIDQLRKDNVIQLFGAEYKNFLEGNVRQHYYPGIPEYSQIFITFSKLLNSRHALKLPRIIQHILRVTKEAMKTEVQLTFSINLTKSPFEIHLLELRPAITKDSFSSSTFSGKGTDTRYSSFARFGSFRNLSSQNFVGMRKSQSSLQINMSTAFSFPPSKILCSSKTLVGVPSISPPIFHLVYPDRQKFDILKTEEIAREISTVNDMLGKQGKKFVLIGFGRWGTKQPSLGIPIKWPDIKNASALVETITDTFAPEPSDGSHFLQNMIDAKIPWIYVRGPGEKERKRMNDDYTGDIMNWEWIDERESLGWLSWQGKYVKCLSLSEDSHPNKSLIKGQMHCLRIVVDTLNSRARILIETIVVGHSDKTGPQTTSSPLPWGPKLAKVQVFEHDTPIQIPPTVATLGTGGASSATNDDLLVLSQSTPVPTTVEDVVADCHDELAPIGDDDEDRSPYFVVTGANQSQPKVKSVSDFFDRPQIVLSGSQEIDLESDSDEDFDDDTSALEHSSSFSGTPVPAKHFHLSQEEIDDVDESLDGFNLPLPE</sequence>
<protein>
    <submittedName>
        <fullName evidence="4">Phosphoenolpyruvate synthase</fullName>
    </submittedName>
</protein>
<keyword evidence="5" id="KW-1185">Reference proteome</keyword>
<feature type="domain" description="Pyruvate phosphate dikinase AMP/ATP-binding" evidence="3">
    <location>
        <begin position="452"/>
        <end position="640"/>
    </location>
</feature>
<feature type="compositionally biased region" description="Acidic residues" evidence="2">
    <location>
        <begin position="1381"/>
        <end position="1396"/>
    </location>
</feature>
<name>A0ABQ9XVW4_9EUKA</name>
<evidence type="ECO:0000313" key="4">
    <source>
        <dbReference type="EMBL" id="KAK2955617.1"/>
    </source>
</evidence>
<proteinExistence type="inferred from homology"/>
<dbReference type="Proteomes" id="UP001281761">
    <property type="component" value="Unassembled WGS sequence"/>
</dbReference>
<dbReference type="InterPro" id="IPR013815">
    <property type="entry name" value="ATP_grasp_subdomain_1"/>
</dbReference>
<feature type="compositionally biased region" description="Polar residues" evidence="2">
    <location>
        <begin position="773"/>
        <end position="784"/>
    </location>
</feature>
<reference evidence="4 5" key="1">
    <citation type="journal article" date="2022" name="bioRxiv">
        <title>Genomics of Preaxostyla Flagellates Illuminates Evolutionary Transitions and the Path Towards Mitochondrial Loss.</title>
        <authorList>
            <person name="Novak L.V.F."/>
            <person name="Treitli S.C."/>
            <person name="Pyrih J."/>
            <person name="Halakuc P."/>
            <person name="Pipaliya S.V."/>
            <person name="Vacek V."/>
            <person name="Brzon O."/>
            <person name="Soukal P."/>
            <person name="Eme L."/>
            <person name="Dacks J.B."/>
            <person name="Karnkowska A."/>
            <person name="Elias M."/>
            <person name="Hampl V."/>
        </authorList>
    </citation>
    <scope>NUCLEOTIDE SEQUENCE [LARGE SCALE GENOMIC DNA]</scope>
    <source>
        <strain evidence="4">NAU3</strain>
        <tissue evidence="4">Gut</tissue>
    </source>
</reference>
<gene>
    <name evidence="4" type="ORF">BLNAU_9476</name>
</gene>
<accession>A0ABQ9XVW4</accession>